<sequence>MFSQELSQETTEPQVQQTVSAGTPSPELLKAIRAASSGSCRLPERAAAILVVRVGQPHRRARGGWKKDVHFDVAESYAVFREKCLAKLTEVSTSPDALRRPIQLPENGVDIYLKKDTSPGYFLFEAFLYVERAVAPEQFHRATTQRVENARAQRMAYEAANAVSFGTITAHPLPLRSLRRKPPAKRSHSINSVKIYVGSMLEAPSNLTMPDTDHQDSESMKKV</sequence>
<accession>A0A6A3FPD0</accession>
<evidence type="ECO:0000256" key="1">
    <source>
        <dbReference type="SAM" id="MobiDB-lite"/>
    </source>
</evidence>
<dbReference type="EMBL" id="QXGF01000066">
    <property type="protein sequence ID" value="KAE8947935.1"/>
    <property type="molecule type" value="Genomic_DNA"/>
</dbReference>
<evidence type="ECO:0000313" key="2">
    <source>
        <dbReference type="EMBL" id="KAE8947935.1"/>
    </source>
</evidence>
<name>A0A6A3FPD0_9STRA</name>
<dbReference type="Proteomes" id="UP000429523">
    <property type="component" value="Unassembled WGS sequence"/>
</dbReference>
<feature type="compositionally biased region" description="Low complexity" evidence="1">
    <location>
        <begin position="8"/>
        <end position="19"/>
    </location>
</feature>
<dbReference type="AlphaFoldDB" id="A0A6A3FPD0"/>
<protein>
    <submittedName>
        <fullName evidence="2">Uncharacterized protein</fullName>
    </submittedName>
</protein>
<proteinExistence type="predicted"/>
<evidence type="ECO:0000313" key="3">
    <source>
        <dbReference type="Proteomes" id="UP000429523"/>
    </source>
</evidence>
<comment type="caution">
    <text evidence="2">The sequence shown here is derived from an EMBL/GenBank/DDBJ whole genome shotgun (WGS) entry which is preliminary data.</text>
</comment>
<gene>
    <name evidence="2" type="ORF">PF009_g2473</name>
</gene>
<feature type="region of interest" description="Disordered" evidence="1">
    <location>
        <begin position="1"/>
        <end position="23"/>
    </location>
</feature>
<reference evidence="2 3" key="1">
    <citation type="submission" date="2018-08" db="EMBL/GenBank/DDBJ databases">
        <title>Genomic investigation of the strawberry pathogen Phytophthora fragariae indicates pathogenicity is determined by transcriptional variation in three key races.</title>
        <authorList>
            <person name="Adams T.M."/>
            <person name="Armitage A.D."/>
            <person name="Sobczyk M.K."/>
            <person name="Bates H.J."/>
            <person name="Dunwell J.M."/>
            <person name="Nellist C.F."/>
            <person name="Harrison R.J."/>
        </authorList>
    </citation>
    <scope>NUCLEOTIDE SEQUENCE [LARGE SCALE GENOMIC DNA]</scope>
    <source>
        <strain evidence="2 3">NOV-9</strain>
    </source>
</reference>
<organism evidence="2 3">
    <name type="scientific">Phytophthora fragariae</name>
    <dbReference type="NCBI Taxonomy" id="53985"/>
    <lineage>
        <taxon>Eukaryota</taxon>
        <taxon>Sar</taxon>
        <taxon>Stramenopiles</taxon>
        <taxon>Oomycota</taxon>
        <taxon>Peronosporomycetes</taxon>
        <taxon>Peronosporales</taxon>
        <taxon>Peronosporaceae</taxon>
        <taxon>Phytophthora</taxon>
    </lineage>
</organism>